<feature type="transmembrane region" description="Helical" evidence="1">
    <location>
        <begin position="127"/>
        <end position="145"/>
    </location>
</feature>
<dbReference type="Proteomes" id="UP000255207">
    <property type="component" value="Unassembled WGS sequence"/>
</dbReference>
<evidence type="ECO:0000313" key="3">
    <source>
        <dbReference type="Proteomes" id="UP000255207"/>
    </source>
</evidence>
<reference evidence="3" key="1">
    <citation type="submission" date="2018-07" db="EMBL/GenBank/DDBJ databases">
        <authorList>
            <person name="Safronova V.I."/>
            <person name="Chirak E.R."/>
            <person name="Sazanova A.L."/>
        </authorList>
    </citation>
    <scope>NUCLEOTIDE SEQUENCE [LARGE SCALE GENOMIC DNA]</scope>
    <source>
        <strain evidence="3">RCAM04685</strain>
    </source>
</reference>
<organism evidence="2 3">
    <name type="scientific">Bosea caraganae</name>
    <dbReference type="NCBI Taxonomy" id="2763117"/>
    <lineage>
        <taxon>Bacteria</taxon>
        <taxon>Pseudomonadati</taxon>
        <taxon>Pseudomonadota</taxon>
        <taxon>Alphaproteobacteria</taxon>
        <taxon>Hyphomicrobiales</taxon>
        <taxon>Boseaceae</taxon>
        <taxon>Bosea</taxon>
    </lineage>
</organism>
<keyword evidence="3" id="KW-1185">Reference proteome</keyword>
<evidence type="ECO:0000256" key="1">
    <source>
        <dbReference type="SAM" id="Phobius"/>
    </source>
</evidence>
<feature type="transmembrane region" description="Helical" evidence="1">
    <location>
        <begin position="306"/>
        <end position="326"/>
    </location>
</feature>
<evidence type="ECO:0000313" key="2">
    <source>
        <dbReference type="EMBL" id="RDJ24526.1"/>
    </source>
</evidence>
<gene>
    <name evidence="2" type="ORF">DWE98_12600</name>
</gene>
<dbReference type="AlphaFoldDB" id="A0A370L5Y0"/>
<feature type="transmembrane region" description="Helical" evidence="1">
    <location>
        <begin position="835"/>
        <end position="856"/>
    </location>
</feature>
<name>A0A370L5Y0_9HYPH</name>
<keyword evidence="1" id="KW-0812">Transmembrane</keyword>
<comment type="caution">
    <text evidence="2">The sequence shown here is derived from an EMBL/GenBank/DDBJ whole genome shotgun (WGS) entry which is preliminary data.</text>
</comment>
<feature type="transmembrane region" description="Helical" evidence="1">
    <location>
        <begin position="805"/>
        <end position="823"/>
    </location>
</feature>
<keyword evidence="1" id="KW-1133">Transmembrane helix</keyword>
<accession>A0A370L5Y0</accession>
<sequence>MGFRLDRPMLERLIARYEIGRARSGMGSMLYRVTPQQRIDALQISIAAYASGGVPEGDQRDFWLKYLRPVLAETSEAAAALDEAYRDVLRDLEAQPRPGWIERLTTWLRSRITVSTKDIADLARRRVGISLAILLACFVVVVILVEAQRSPWQRPRPEVEPGPYDQARQMMAETTSDSRNASAYELMRRTTLRAIEQYGDDLTPRALAIGFSGEWPHLGPPASLLARMLRRFPLPADRPVPHTRLGALALAHYTAQAAAATVGDGTASFEAMIGTDDQLSRQWTQAQASGPALATPAAARAFAPSWPWWIVLLPFTILIPAAAWAFSGRAALRHRLLDDRLRAAASLRRDVIRNARSGEKGLPELFQTWLDPPPKLDGTRTARRLLRLREDRPGRRLDAARSLRATLASDGDLITVMRPASRAVEFVFLVRRRHRHDHERARVLRLLSALSQAGVTLTAYDYAPDPRSLTATARADPQAGRGPRRTLDLRGLRELHADAVLVLVSDGEELLEPLGQTPYPFVIAELRCWPRRMLLTPTPVAEWGEREMRLAFALDAPIGRATMTGLGDLALGLAPSAPEGRPRRALRLAAAETRLQARIMRWCDEASAMIAPDPTPPRPSLFWNEDRLLSLRLALPPAPETQKVVVEAIQRWLGAGYFWFAACGLYPQLRFDLTLCLGQRLRRFGEPANPRIFTEAILERLCGLPWLRSGHLPDWLRIAAFAELSDREQRMAKGVIDGLLSGARPALAELRNLPVWQPDWSGQPLSDDEVVLERAGTTPEPPPVDAAAIAAAVAADANRRWLRRGFWRIAGFAAWAAIASWLWPMPAEAPHPIGAWWPLAAFVIVSLLLSAAAILPRLTVTAPSTRAPARTGPT</sequence>
<keyword evidence="1" id="KW-0472">Membrane</keyword>
<protein>
    <submittedName>
        <fullName evidence="2">Uncharacterized protein</fullName>
    </submittedName>
</protein>
<dbReference type="EMBL" id="QQTP01000006">
    <property type="protein sequence ID" value="RDJ24526.1"/>
    <property type="molecule type" value="Genomic_DNA"/>
</dbReference>
<dbReference type="RefSeq" id="WP_114853074.1">
    <property type="nucleotide sequence ID" value="NZ_QQTO01000033.1"/>
</dbReference>
<proteinExistence type="predicted"/>